<evidence type="ECO:0000256" key="1">
    <source>
        <dbReference type="SAM" id="MobiDB-lite"/>
    </source>
</evidence>
<dbReference type="EMBL" id="JAJSPL020000001">
    <property type="protein sequence ID" value="KAK7749799.1"/>
    <property type="molecule type" value="Genomic_DNA"/>
</dbReference>
<dbReference type="AlphaFoldDB" id="A0AAN9UK78"/>
<gene>
    <name evidence="2" type="ORF">SLS53_000379</name>
</gene>
<feature type="region of interest" description="Disordered" evidence="1">
    <location>
        <begin position="74"/>
        <end position="93"/>
    </location>
</feature>
<name>A0AAN9UK78_9PEZI</name>
<dbReference type="Proteomes" id="UP001320245">
    <property type="component" value="Unassembled WGS sequence"/>
</dbReference>
<accession>A0AAN9UK78</accession>
<reference evidence="2 3" key="1">
    <citation type="journal article" date="2023" name="PLoS ONE">
        <title>Cytospora paraplurivora sp. nov. isolated from orchards with fruit tree decline syndrome in Ontario, Canada.</title>
        <authorList>
            <person name="Ilyukhin E."/>
            <person name="Nguyen H.D.T."/>
            <person name="Castle A.J."/>
            <person name="Ellouze W."/>
        </authorList>
    </citation>
    <scope>NUCLEOTIDE SEQUENCE [LARGE SCALE GENOMIC DNA]</scope>
    <source>
        <strain evidence="2 3">FDS-564</strain>
    </source>
</reference>
<evidence type="ECO:0000313" key="2">
    <source>
        <dbReference type="EMBL" id="KAK7749799.1"/>
    </source>
</evidence>
<comment type="caution">
    <text evidence="2">The sequence shown here is derived from an EMBL/GenBank/DDBJ whole genome shotgun (WGS) entry which is preliminary data.</text>
</comment>
<feature type="compositionally biased region" description="Basic residues" evidence="1">
    <location>
        <begin position="78"/>
        <end position="88"/>
    </location>
</feature>
<evidence type="ECO:0000313" key="3">
    <source>
        <dbReference type="Proteomes" id="UP001320245"/>
    </source>
</evidence>
<sequence length="135" mass="14993">MDQFGAVVTGHEQGCDYDPIGDYLTDDPQDPMTGNVAANLAAAPGLRLMFATEFLPVPPTLAVQYWNRAYKRADSKPNKKKNRAKARRDRRDGTTYREALALVVEDLERAAREFRALGVQGVSEKSGTLYANHHV</sequence>
<proteinExistence type="predicted"/>
<organism evidence="2 3">
    <name type="scientific">Cytospora paraplurivora</name>
    <dbReference type="NCBI Taxonomy" id="2898453"/>
    <lineage>
        <taxon>Eukaryota</taxon>
        <taxon>Fungi</taxon>
        <taxon>Dikarya</taxon>
        <taxon>Ascomycota</taxon>
        <taxon>Pezizomycotina</taxon>
        <taxon>Sordariomycetes</taxon>
        <taxon>Sordariomycetidae</taxon>
        <taxon>Diaporthales</taxon>
        <taxon>Cytosporaceae</taxon>
        <taxon>Cytospora</taxon>
    </lineage>
</organism>
<protein>
    <submittedName>
        <fullName evidence="2">Uncharacterized protein</fullName>
    </submittedName>
</protein>
<keyword evidence="3" id="KW-1185">Reference proteome</keyword>